<keyword evidence="2" id="KW-1133">Transmembrane helix</keyword>
<dbReference type="EMBL" id="JACIFP010000001">
    <property type="protein sequence ID" value="MBB4133530.1"/>
    <property type="molecule type" value="Genomic_DNA"/>
</dbReference>
<comment type="caution">
    <text evidence="3">The sequence shown here is derived from an EMBL/GenBank/DDBJ whole genome shotgun (WGS) entry which is preliminary data.</text>
</comment>
<dbReference type="PROSITE" id="PS51257">
    <property type="entry name" value="PROKAR_LIPOPROTEIN"/>
    <property type="match status" value="1"/>
</dbReference>
<evidence type="ECO:0000256" key="1">
    <source>
        <dbReference type="SAM" id="MobiDB-lite"/>
    </source>
</evidence>
<dbReference type="AlphaFoldDB" id="A0A840EZG0"/>
<feature type="region of interest" description="Disordered" evidence="1">
    <location>
        <begin position="435"/>
        <end position="512"/>
    </location>
</feature>
<organism evidence="3 4">
    <name type="scientific">Gordonia humi</name>
    <dbReference type="NCBI Taxonomy" id="686429"/>
    <lineage>
        <taxon>Bacteria</taxon>
        <taxon>Bacillati</taxon>
        <taxon>Actinomycetota</taxon>
        <taxon>Actinomycetes</taxon>
        <taxon>Mycobacteriales</taxon>
        <taxon>Gordoniaceae</taxon>
        <taxon>Gordonia</taxon>
    </lineage>
</organism>
<accession>A0A840EZG0</accession>
<feature type="compositionally biased region" description="Gly residues" evidence="1">
    <location>
        <begin position="384"/>
        <end position="393"/>
    </location>
</feature>
<feature type="compositionally biased region" description="Basic and acidic residues" evidence="1">
    <location>
        <begin position="459"/>
        <end position="472"/>
    </location>
</feature>
<feature type="region of interest" description="Disordered" evidence="1">
    <location>
        <begin position="384"/>
        <end position="416"/>
    </location>
</feature>
<proteinExistence type="predicted"/>
<evidence type="ECO:0000256" key="2">
    <source>
        <dbReference type="SAM" id="Phobius"/>
    </source>
</evidence>
<reference evidence="3 4" key="1">
    <citation type="submission" date="2020-08" db="EMBL/GenBank/DDBJ databases">
        <title>Sequencing the genomes of 1000 actinobacteria strains.</title>
        <authorList>
            <person name="Klenk H.-P."/>
        </authorList>
    </citation>
    <scope>NUCLEOTIDE SEQUENCE [LARGE SCALE GENOMIC DNA]</scope>
    <source>
        <strain evidence="3 4">DSM 45298</strain>
    </source>
</reference>
<keyword evidence="2" id="KW-0812">Transmembrane</keyword>
<evidence type="ECO:0008006" key="5">
    <source>
        <dbReference type="Google" id="ProtNLM"/>
    </source>
</evidence>
<dbReference type="Pfam" id="PF11271">
    <property type="entry name" value="PorA"/>
    <property type="match status" value="1"/>
</dbReference>
<feature type="transmembrane region" description="Helical" evidence="2">
    <location>
        <begin position="354"/>
        <end position="376"/>
    </location>
</feature>
<evidence type="ECO:0000313" key="3">
    <source>
        <dbReference type="EMBL" id="MBB4133530.1"/>
    </source>
</evidence>
<gene>
    <name evidence="3" type="ORF">BKA16_000082</name>
</gene>
<sequence>MKRALLALMAFLGVACIAAAIALPTYLVPKLKVVPLDLDITSVASTVSTDGDAGDRFPAVIFDRCSVTERHAKQYDANLTQQRRSVIVDPSDSKQATLQSAQTVRIDRVRDADGEERDLSMATDGDRPCDDALLTASVDRVSVNRKSSAPNGAVSSLQLEAAPDGVDVNDVSVQIPHEQRRGFQYKFGFDVQKTDYLYFDTNTRQDATAKYEGEQKIDGVNTYHFVADVPETDLSDLPDAQGDAALGTILNMPARWWGIRGKGVKSTDMVEMHRYATAKRHVYVEPVTGTIIYGYEDQHQYFKSPDQSEETPEPVRDFQMDALKGTFKWSDETVAQQADRAKHYLTLLNVGGKWVPIALGVIGALLLIGWALLVFLGRNKSDGGGDAADGPQGGPDDDGPDDGFTPSPHDGAPTAYAYDAEPATTTVLPAVSPTETTTAIPAQEPPADDTATTSWEQPEWSRDAWHEPERAQPTHIAPSPADDVDTGSFRAVADPTRPMPDYERYRRPEDQS</sequence>
<keyword evidence="4" id="KW-1185">Reference proteome</keyword>
<keyword evidence="2" id="KW-0472">Membrane</keyword>
<dbReference type="Proteomes" id="UP000551501">
    <property type="component" value="Unassembled WGS sequence"/>
</dbReference>
<dbReference type="RefSeq" id="WP_183368712.1">
    <property type="nucleotide sequence ID" value="NZ_BAABHL010000111.1"/>
</dbReference>
<feature type="compositionally biased region" description="Basic and acidic residues" evidence="1">
    <location>
        <begin position="500"/>
        <end position="512"/>
    </location>
</feature>
<protein>
    <recommendedName>
        <fullName evidence="5">DUF3068 domain-containing protein</fullName>
    </recommendedName>
</protein>
<evidence type="ECO:0000313" key="4">
    <source>
        <dbReference type="Proteomes" id="UP000551501"/>
    </source>
</evidence>
<dbReference type="InterPro" id="IPR021424">
    <property type="entry name" value="PorA"/>
</dbReference>
<name>A0A840EZG0_9ACTN</name>